<reference evidence="1" key="1">
    <citation type="submission" date="2022-08" db="EMBL/GenBank/DDBJ databases">
        <authorList>
            <consortium name="DOE Joint Genome Institute"/>
            <person name="Min B."/>
            <person name="Riley R."/>
            <person name="Sierra-Patev S."/>
            <person name="Naranjo-Ortiz M."/>
            <person name="Looney B."/>
            <person name="Konkel Z."/>
            <person name="Slot J.C."/>
            <person name="Sakamoto Y."/>
            <person name="Steenwyk J.L."/>
            <person name="Rokas A."/>
            <person name="Carro J."/>
            <person name="Camarero S."/>
            <person name="Ferreira P."/>
            <person name="Molpeceres G."/>
            <person name="Ruiz-Duenas F.J."/>
            <person name="Serrano A."/>
            <person name="Henrissat B."/>
            <person name="Drula E."/>
            <person name="Hughes K.W."/>
            <person name="Mata J.L."/>
            <person name="Ishikawa N.K."/>
            <person name="Vargas-Isla R."/>
            <person name="Ushijima S."/>
            <person name="Smith C.A."/>
            <person name="Ahrendt S."/>
            <person name="Andreopoulos W."/>
            <person name="He G."/>
            <person name="Labutti K."/>
            <person name="Lipzen A."/>
            <person name="Ng V."/>
            <person name="Sandor L."/>
            <person name="Barry K."/>
            <person name="Martinez A.T."/>
            <person name="Xiao Y."/>
            <person name="Gibbons J.G."/>
            <person name="Terashima K."/>
            <person name="Hibbett D.S."/>
            <person name="Grigoriev I.V."/>
        </authorList>
    </citation>
    <scope>NUCLEOTIDE SEQUENCE</scope>
    <source>
        <strain evidence="1">Sp2 HRB7682 ss15</strain>
    </source>
</reference>
<dbReference type="Proteomes" id="UP001150238">
    <property type="component" value="Unassembled WGS sequence"/>
</dbReference>
<comment type="caution">
    <text evidence="1">The sequence shown here is derived from an EMBL/GenBank/DDBJ whole genome shotgun (WGS) entry which is preliminary data.</text>
</comment>
<sequence>MLPFSVLTRTGVRGAAVFKYHFSLLCGLLILLFFTASTSAIPFAAVGQRDADNALSSGAQQLTASKLLSPRDRDLQTLQVTLRFNGESPPGNTPGEKLRQAVMKSTRALGTNLVKQLLTTASHVLDPICRNTIFEVNTVIGYPTSLADREKFSVSFTKQGPCRPEYDLYQGWFSWTGSTVTGDIGTAGAKTLVARVEKGKLVYPKVFHVPFKLVIWAKISLIWGRRNKFLNSDTKLSHDECVHASLPFRRMRSLYHRQGQGEVQRGITSFEVVLWELIHPGCLHNQVDACMIVGNRFLQ</sequence>
<name>A0A9W9DHB0_9AGAR</name>
<organism evidence="1 2">
    <name type="scientific">Lentinula lateritia</name>
    <dbReference type="NCBI Taxonomy" id="40482"/>
    <lineage>
        <taxon>Eukaryota</taxon>
        <taxon>Fungi</taxon>
        <taxon>Dikarya</taxon>
        <taxon>Basidiomycota</taxon>
        <taxon>Agaricomycotina</taxon>
        <taxon>Agaricomycetes</taxon>
        <taxon>Agaricomycetidae</taxon>
        <taxon>Agaricales</taxon>
        <taxon>Marasmiineae</taxon>
        <taxon>Omphalotaceae</taxon>
        <taxon>Lentinula</taxon>
    </lineage>
</organism>
<gene>
    <name evidence="1" type="ORF">C8J55DRAFT_522154</name>
</gene>
<dbReference type="AlphaFoldDB" id="A0A9W9DHB0"/>
<evidence type="ECO:0000313" key="2">
    <source>
        <dbReference type="Proteomes" id="UP001150238"/>
    </source>
</evidence>
<dbReference type="EMBL" id="JANVFS010000031">
    <property type="protein sequence ID" value="KAJ4470577.1"/>
    <property type="molecule type" value="Genomic_DNA"/>
</dbReference>
<accession>A0A9W9DHB0</accession>
<protein>
    <submittedName>
        <fullName evidence="1">Uncharacterized protein</fullName>
    </submittedName>
</protein>
<proteinExistence type="predicted"/>
<reference evidence="1" key="2">
    <citation type="journal article" date="2023" name="Proc. Natl. Acad. Sci. U.S.A.">
        <title>A global phylogenomic analysis of the shiitake genus Lentinula.</title>
        <authorList>
            <person name="Sierra-Patev S."/>
            <person name="Min B."/>
            <person name="Naranjo-Ortiz M."/>
            <person name="Looney B."/>
            <person name="Konkel Z."/>
            <person name="Slot J.C."/>
            <person name="Sakamoto Y."/>
            <person name="Steenwyk J.L."/>
            <person name="Rokas A."/>
            <person name="Carro J."/>
            <person name="Camarero S."/>
            <person name="Ferreira P."/>
            <person name="Molpeceres G."/>
            <person name="Ruiz-Duenas F.J."/>
            <person name="Serrano A."/>
            <person name="Henrissat B."/>
            <person name="Drula E."/>
            <person name="Hughes K.W."/>
            <person name="Mata J.L."/>
            <person name="Ishikawa N.K."/>
            <person name="Vargas-Isla R."/>
            <person name="Ushijima S."/>
            <person name="Smith C.A."/>
            <person name="Donoghue J."/>
            <person name="Ahrendt S."/>
            <person name="Andreopoulos W."/>
            <person name="He G."/>
            <person name="LaButti K."/>
            <person name="Lipzen A."/>
            <person name="Ng V."/>
            <person name="Riley R."/>
            <person name="Sandor L."/>
            <person name="Barry K."/>
            <person name="Martinez A.T."/>
            <person name="Xiao Y."/>
            <person name="Gibbons J.G."/>
            <person name="Terashima K."/>
            <person name="Grigoriev I.V."/>
            <person name="Hibbett D."/>
        </authorList>
    </citation>
    <scope>NUCLEOTIDE SEQUENCE</scope>
    <source>
        <strain evidence="1">Sp2 HRB7682 ss15</strain>
    </source>
</reference>
<evidence type="ECO:0000313" key="1">
    <source>
        <dbReference type="EMBL" id="KAJ4470577.1"/>
    </source>
</evidence>